<evidence type="ECO:0000259" key="6">
    <source>
        <dbReference type="PROSITE" id="PS50234"/>
    </source>
</evidence>
<keyword evidence="3 5" id="KW-1133">Transmembrane helix</keyword>
<dbReference type="InterPro" id="IPR024163">
    <property type="entry name" value="Aerotolerance_reg_N"/>
</dbReference>
<proteinExistence type="predicted"/>
<protein>
    <submittedName>
        <fullName evidence="7">von Willebrand factor type A domain protein</fullName>
    </submittedName>
</protein>
<feature type="domain" description="VWFA" evidence="6">
    <location>
        <begin position="96"/>
        <end position="289"/>
    </location>
</feature>
<keyword evidence="2 5" id="KW-0812">Transmembrane</keyword>
<comment type="caution">
    <text evidence="7">The sequence shown here is derived from an EMBL/GenBank/DDBJ whole genome shotgun (WGS) entry which is preliminary data.</text>
</comment>
<dbReference type="EMBL" id="MLJW01000032">
    <property type="protein sequence ID" value="OIR08258.1"/>
    <property type="molecule type" value="Genomic_DNA"/>
</dbReference>
<dbReference type="SMART" id="SM00327">
    <property type="entry name" value="VWA"/>
    <property type="match status" value="1"/>
</dbReference>
<dbReference type="Gene3D" id="3.40.50.410">
    <property type="entry name" value="von Willebrand factor, type A domain"/>
    <property type="match status" value="1"/>
</dbReference>
<keyword evidence="4 5" id="KW-0472">Membrane</keyword>
<dbReference type="CDD" id="cd01467">
    <property type="entry name" value="vWA_BatA_type"/>
    <property type="match status" value="1"/>
</dbReference>
<gene>
    <name evidence="7" type="ORF">GALL_94260</name>
</gene>
<dbReference type="InterPro" id="IPR033881">
    <property type="entry name" value="vWA_BatA_type"/>
</dbReference>
<feature type="transmembrane region" description="Helical" evidence="5">
    <location>
        <begin position="12"/>
        <end position="31"/>
    </location>
</feature>
<dbReference type="InterPro" id="IPR050768">
    <property type="entry name" value="UPF0353/GerABKA_families"/>
</dbReference>
<dbReference type="PANTHER" id="PTHR22550">
    <property type="entry name" value="SPORE GERMINATION PROTEIN"/>
    <property type="match status" value="1"/>
</dbReference>
<evidence type="ECO:0000313" key="7">
    <source>
        <dbReference type="EMBL" id="OIR08258.1"/>
    </source>
</evidence>
<dbReference type="InterPro" id="IPR002035">
    <property type="entry name" value="VWF_A"/>
</dbReference>
<name>A0A1J5SIK0_9ZZZZ</name>
<dbReference type="NCBIfam" id="TIGR02226">
    <property type="entry name" value="two_anch"/>
    <property type="match status" value="1"/>
</dbReference>
<dbReference type="PROSITE" id="PS50234">
    <property type="entry name" value="VWFA"/>
    <property type="match status" value="1"/>
</dbReference>
<evidence type="ECO:0000256" key="5">
    <source>
        <dbReference type="SAM" id="Phobius"/>
    </source>
</evidence>
<evidence type="ECO:0000256" key="3">
    <source>
        <dbReference type="ARBA" id="ARBA00022989"/>
    </source>
</evidence>
<dbReference type="PANTHER" id="PTHR22550:SF5">
    <property type="entry name" value="LEUCINE ZIPPER PROTEIN 4"/>
    <property type="match status" value="1"/>
</dbReference>
<dbReference type="Pfam" id="PF07584">
    <property type="entry name" value="BatA"/>
    <property type="match status" value="1"/>
</dbReference>
<evidence type="ECO:0000256" key="1">
    <source>
        <dbReference type="ARBA" id="ARBA00022475"/>
    </source>
</evidence>
<evidence type="ECO:0000256" key="2">
    <source>
        <dbReference type="ARBA" id="ARBA00022692"/>
    </source>
</evidence>
<dbReference type="InterPro" id="IPR011933">
    <property type="entry name" value="Double_TM_dom"/>
</dbReference>
<dbReference type="Pfam" id="PF00092">
    <property type="entry name" value="VWA"/>
    <property type="match status" value="1"/>
</dbReference>
<accession>A0A1J5SIK0</accession>
<organism evidence="7">
    <name type="scientific">mine drainage metagenome</name>
    <dbReference type="NCBI Taxonomy" id="410659"/>
    <lineage>
        <taxon>unclassified sequences</taxon>
        <taxon>metagenomes</taxon>
        <taxon>ecological metagenomes</taxon>
    </lineage>
</organism>
<sequence>MLSNWLQHTSFAYPWLLPVLLVVPYMIYWYIKSNNQQTASFKITTTYFLQRANNWKTQLRHLPFALRCIGLALLIIALARPQQKFTEQQTDGEGIDIVLCFDISGSMTEQDFSPNRLEASKAVAAEFVRNRPGDRIGIVIFSSQSFTLCPITTDHNTVLAQINNIQNGYLPEDGTAIGSGLATSVDRLKNSTSKSKVIILLTDGVDFGGFIPPDKAKEMAKLYGIKVYTIGVGSTKEMDVQVQSPFGTTTQTRKMEFNESLLKDLATETGGQYFHATDNAALKKIYNSINTLEKNKVEISTYNRYTEEFFYFLLVGLICIVLEMILRFTLFKKFP</sequence>
<feature type="transmembrane region" description="Helical" evidence="5">
    <location>
        <begin position="309"/>
        <end position="330"/>
    </location>
</feature>
<reference evidence="7" key="1">
    <citation type="submission" date="2016-10" db="EMBL/GenBank/DDBJ databases">
        <title>Sequence of Gallionella enrichment culture.</title>
        <authorList>
            <person name="Poehlein A."/>
            <person name="Muehling M."/>
            <person name="Daniel R."/>
        </authorList>
    </citation>
    <scope>NUCLEOTIDE SEQUENCE</scope>
</reference>
<dbReference type="InterPro" id="IPR036465">
    <property type="entry name" value="vWFA_dom_sf"/>
</dbReference>
<dbReference type="AlphaFoldDB" id="A0A1J5SIK0"/>
<keyword evidence="1" id="KW-1003">Cell membrane</keyword>
<dbReference type="SUPFAM" id="SSF53300">
    <property type="entry name" value="vWA-like"/>
    <property type="match status" value="1"/>
</dbReference>
<evidence type="ECO:0000256" key="4">
    <source>
        <dbReference type="ARBA" id="ARBA00023136"/>
    </source>
</evidence>